<dbReference type="SUPFAM" id="SSF141868">
    <property type="entry name" value="EAL domain-like"/>
    <property type="match status" value="1"/>
</dbReference>
<dbReference type="PANTHER" id="PTHR44757">
    <property type="entry name" value="DIGUANYLATE CYCLASE DGCP"/>
    <property type="match status" value="1"/>
</dbReference>
<dbReference type="SMART" id="SM00052">
    <property type="entry name" value="EAL"/>
    <property type="match status" value="1"/>
</dbReference>
<proteinExistence type="predicted"/>
<dbReference type="Gene3D" id="3.40.50.2300">
    <property type="match status" value="1"/>
</dbReference>
<dbReference type="InterPro" id="IPR001610">
    <property type="entry name" value="PAC"/>
</dbReference>
<dbReference type="SMART" id="SM00086">
    <property type="entry name" value="PAC"/>
    <property type="match status" value="1"/>
</dbReference>
<evidence type="ECO:0000256" key="1">
    <source>
        <dbReference type="PROSITE-ProRule" id="PRU00169"/>
    </source>
</evidence>
<keyword evidence="1" id="KW-0597">Phosphoprotein</keyword>
<dbReference type="InterPro" id="IPR000014">
    <property type="entry name" value="PAS"/>
</dbReference>
<evidence type="ECO:0000259" key="3">
    <source>
        <dbReference type="PROSITE" id="PS50112"/>
    </source>
</evidence>
<protein>
    <submittedName>
        <fullName evidence="7">EAL domain-containing protein</fullName>
    </submittedName>
</protein>
<name>A0ABT1U1D0_9GAMM</name>
<dbReference type="NCBIfam" id="TIGR00254">
    <property type="entry name" value="GGDEF"/>
    <property type="match status" value="1"/>
</dbReference>
<dbReference type="PROSITE" id="PS50887">
    <property type="entry name" value="GGDEF"/>
    <property type="match status" value="1"/>
</dbReference>
<reference evidence="7 8" key="1">
    <citation type="submission" date="2022-07" db="EMBL/GenBank/DDBJ databases">
        <title>Methylomonas rivi sp. nov., Methylomonas rosea sp. nov., Methylomonas aureus sp. nov. and Methylomonas subterranea sp. nov., four novel methanotrophs isolated from a freshwater creek and the deep terrestrial subsurface.</title>
        <authorList>
            <person name="Abin C."/>
            <person name="Sankaranarayanan K."/>
            <person name="Garner C."/>
            <person name="Sindelar R."/>
            <person name="Kotary K."/>
            <person name="Garner R."/>
            <person name="Barclay S."/>
            <person name="Lawson P."/>
            <person name="Krumholz L."/>
        </authorList>
    </citation>
    <scope>NUCLEOTIDE SEQUENCE [LARGE SCALE GENOMIC DNA]</scope>
    <source>
        <strain evidence="7 8">WSC-6</strain>
    </source>
</reference>
<dbReference type="CDD" id="cd01949">
    <property type="entry name" value="GGDEF"/>
    <property type="match status" value="1"/>
</dbReference>
<dbReference type="PANTHER" id="PTHR44757:SF2">
    <property type="entry name" value="BIOFILM ARCHITECTURE MAINTENANCE PROTEIN MBAA"/>
    <property type="match status" value="1"/>
</dbReference>
<dbReference type="PROSITE" id="PS50883">
    <property type="entry name" value="EAL"/>
    <property type="match status" value="1"/>
</dbReference>
<dbReference type="EMBL" id="JANIBK010000012">
    <property type="protein sequence ID" value="MCQ8127627.1"/>
    <property type="molecule type" value="Genomic_DNA"/>
</dbReference>
<feature type="domain" description="Response regulatory" evidence="2">
    <location>
        <begin position="11"/>
        <end position="127"/>
    </location>
</feature>
<feature type="domain" description="GGDEF" evidence="6">
    <location>
        <begin position="299"/>
        <end position="432"/>
    </location>
</feature>
<dbReference type="InterPro" id="IPR001789">
    <property type="entry name" value="Sig_transdc_resp-reg_receiver"/>
</dbReference>
<dbReference type="PROSITE" id="PS50113">
    <property type="entry name" value="PAC"/>
    <property type="match status" value="1"/>
</dbReference>
<dbReference type="RefSeq" id="WP_256613960.1">
    <property type="nucleotide sequence ID" value="NZ_JANIBK010000012.1"/>
</dbReference>
<accession>A0ABT1U1D0</accession>
<dbReference type="Gene3D" id="3.20.20.450">
    <property type="entry name" value="EAL domain"/>
    <property type="match status" value="1"/>
</dbReference>
<dbReference type="Pfam" id="PF13426">
    <property type="entry name" value="PAS_9"/>
    <property type="match status" value="1"/>
</dbReference>
<dbReference type="SUPFAM" id="SSF55073">
    <property type="entry name" value="Nucleotide cyclase"/>
    <property type="match status" value="1"/>
</dbReference>
<evidence type="ECO:0000313" key="8">
    <source>
        <dbReference type="Proteomes" id="UP001524586"/>
    </source>
</evidence>
<feature type="domain" description="EAL" evidence="5">
    <location>
        <begin position="441"/>
        <end position="695"/>
    </location>
</feature>
<feature type="domain" description="PAS" evidence="3">
    <location>
        <begin position="139"/>
        <end position="188"/>
    </location>
</feature>
<keyword evidence="8" id="KW-1185">Reference proteome</keyword>
<dbReference type="InterPro" id="IPR035965">
    <property type="entry name" value="PAS-like_dom_sf"/>
</dbReference>
<dbReference type="Gene3D" id="3.30.70.270">
    <property type="match status" value="1"/>
</dbReference>
<dbReference type="SMART" id="SM00267">
    <property type="entry name" value="GGDEF"/>
    <property type="match status" value="1"/>
</dbReference>
<feature type="domain" description="PAC" evidence="4">
    <location>
        <begin position="215"/>
        <end position="267"/>
    </location>
</feature>
<evidence type="ECO:0000259" key="4">
    <source>
        <dbReference type="PROSITE" id="PS50113"/>
    </source>
</evidence>
<dbReference type="CDD" id="cd01948">
    <property type="entry name" value="EAL"/>
    <property type="match status" value="1"/>
</dbReference>
<dbReference type="SUPFAM" id="SSF52172">
    <property type="entry name" value="CheY-like"/>
    <property type="match status" value="1"/>
</dbReference>
<dbReference type="InterPro" id="IPR029787">
    <property type="entry name" value="Nucleotide_cyclase"/>
</dbReference>
<dbReference type="InterPro" id="IPR001633">
    <property type="entry name" value="EAL_dom"/>
</dbReference>
<evidence type="ECO:0000259" key="6">
    <source>
        <dbReference type="PROSITE" id="PS50887"/>
    </source>
</evidence>
<dbReference type="InterPro" id="IPR000160">
    <property type="entry name" value="GGDEF_dom"/>
</dbReference>
<dbReference type="SMART" id="SM00091">
    <property type="entry name" value="PAS"/>
    <property type="match status" value="1"/>
</dbReference>
<dbReference type="SUPFAM" id="SSF55785">
    <property type="entry name" value="PYP-like sensor domain (PAS domain)"/>
    <property type="match status" value="1"/>
</dbReference>
<dbReference type="Pfam" id="PF00563">
    <property type="entry name" value="EAL"/>
    <property type="match status" value="1"/>
</dbReference>
<dbReference type="Pfam" id="PF00990">
    <property type="entry name" value="GGDEF"/>
    <property type="match status" value="1"/>
</dbReference>
<dbReference type="SMART" id="SM00448">
    <property type="entry name" value="REC"/>
    <property type="match status" value="1"/>
</dbReference>
<dbReference type="InterPro" id="IPR000700">
    <property type="entry name" value="PAS-assoc_C"/>
</dbReference>
<evidence type="ECO:0000259" key="2">
    <source>
        <dbReference type="PROSITE" id="PS50110"/>
    </source>
</evidence>
<feature type="modified residue" description="4-aspartylphosphate" evidence="1">
    <location>
        <position position="60"/>
    </location>
</feature>
<dbReference type="NCBIfam" id="TIGR00229">
    <property type="entry name" value="sensory_box"/>
    <property type="match status" value="1"/>
</dbReference>
<dbReference type="Gene3D" id="3.30.450.20">
    <property type="entry name" value="PAS domain"/>
    <property type="match status" value="1"/>
</dbReference>
<dbReference type="PROSITE" id="PS50112">
    <property type="entry name" value="PAS"/>
    <property type="match status" value="1"/>
</dbReference>
<sequence length="705" mass="79076">MVDPIATERPKILIIDDTPVNIALLGQALQEDYVIQIATSGAKGLELANEETPPDLILLDVMMPDMDGYETCRLFKQNPVLRDIPIIFVTALNEMDAEVQGLSLGAADFLIKPVNIETARLRIRYQLEREQMRKELQSREASLRLAASVFAFSHDGIVITDAENRIINVNGAFTRITGYQLDDIRGQTPRVLKSGRQPMDFYKNMWHSLLTENHWSGEIWNRNKRGEIYAALTSISTVKDESGAIHHFIGIFADITLLKNQQYNLERIAHFDALTGVPNRVLLTDRIDQAIVHAQRAKNLMAVCYLDLDGFKPINDSYGHETGDQLLIEVTQRIKGCLRAGDTLARIGGDEFVLVLLDINDGRECRAVLDRLLAKLAEATVLSGHHVSVSASIGFTLYPDDFTDAETLIRHADQAMYVAKQRGKNRYQLFDPHLDRLALEQGKTFARIEEALQQHEFVLYFQPKINMRQGRVFGVEALIRWQDPGRGLLPPSAFLPAISDTELEVAIGKWVLNRALHYLQEWQQMGIMLTVSINIAPRHLLQANFVTELTAQLAQYPELRPHCLELEILETAALEDIERVSNVMQACQKLGVNFALDDFGTGYASLTYLKVLPVHILKIDKSFVIDMLSDAEDLAIVTGIISLTQTFGRQVIAEGVESIEHGLKLLALGCENAQGFAITRPMPAEALPNWLSSWQPIADWRQGTA</sequence>
<evidence type="ECO:0000313" key="7">
    <source>
        <dbReference type="EMBL" id="MCQ8127627.1"/>
    </source>
</evidence>
<evidence type="ECO:0000259" key="5">
    <source>
        <dbReference type="PROSITE" id="PS50883"/>
    </source>
</evidence>
<dbReference type="InterPro" id="IPR035919">
    <property type="entry name" value="EAL_sf"/>
</dbReference>
<dbReference type="PROSITE" id="PS50110">
    <property type="entry name" value="RESPONSE_REGULATORY"/>
    <property type="match status" value="1"/>
</dbReference>
<dbReference type="InterPro" id="IPR052155">
    <property type="entry name" value="Biofilm_reg_signaling"/>
</dbReference>
<comment type="caution">
    <text evidence="7">The sequence shown here is derived from an EMBL/GenBank/DDBJ whole genome shotgun (WGS) entry which is preliminary data.</text>
</comment>
<dbReference type="InterPro" id="IPR043128">
    <property type="entry name" value="Rev_trsase/Diguanyl_cyclase"/>
</dbReference>
<organism evidence="7 8">
    <name type="scientific">Methylomonas rivi</name>
    <dbReference type="NCBI Taxonomy" id="2952226"/>
    <lineage>
        <taxon>Bacteria</taxon>
        <taxon>Pseudomonadati</taxon>
        <taxon>Pseudomonadota</taxon>
        <taxon>Gammaproteobacteria</taxon>
        <taxon>Methylococcales</taxon>
        <taxon>Methylococcaceae</taxon>
        <taxon>Methylomonas</taxon>
    </lineage>
</organism>
<dbReference type="Pfam" id="PF00072">
    <property type="entry name" value="Response_reg"/>
    <property type="match status" value="1"/>
</dbReference>
<gene>
    <name evidence="7" type="ORF">NP596_04065</name>
</gene>
<dbReference type="InterPro" id="IPR011006">
    <property type="entry name" value="CheY-like_superfamily"/>
</dbReference>
<dbReference type="Proteomes" id="UP001524586">
    <property type="component" value="Unassembled WGS sequence"/>
</dbReference>
<dbReference type="CDD" id="cd00130">
    <property type="entry name" value="PAS"/>
    <property type="match status" value="1"/>
</dbReference>